<feature type="non-terminal residue" evidence="4">
    <location>
        <position position="266"/>
    </location>
</feature>
<gene>
    <name evidence="4" type="ORF">CSUI_002154</name>
</gene>
<reference evidence="4 5" key="1">
    <citation type="journal article" date="2017" name="Int. J. Parasitol.">
        <title>The genome of the protozoan parasite Cystoisospora suis and a reverse vaccinology approach to identify vaccine candidates.</title>
        <authorList>
            <person name="Palmieri N."/>
            <person name="Shrestha A."/>
            <person name="Ruttkowski B."/>
            <person name="Beck T."/>
            <person name="Vogl C."/>
            <person name="Tomley F."/>
            <person name="Blake D.P."/>
            <person name="Joachim A."/>
        </authorList>
    </citation>
    <scope>NUCLEOTIDE SEQUENCE [LARGE SCALE GENOMIC DNA]</scope>
    <source>
        <strain evidence="4 5">Wien I</strain>
    </source>
</reference>
<feature type="transmembrane region" description="Helical" evidence="2">
    <location>
        <begin position="143"/>
        <end position="160"/>
    </location>
</feature>
<feature type="region of interest" description="Disordered" evidence="1">
    <location>
        <begin position="186"/>
        <end position="266"/>
    </location>
</feature>
<name>A0A2C6KUZ1_9APIC</name>
<evidence type="ECO:0000313" key="4">
    <source>
        <dbReference type="EMBL" id="PHJ24000.1"/>
    </source>
</evidence>
<evidence type="ECO:0000256" key="1">
    <source>
        <dbReference type="SAM" id="MobiDB-lite"/>
    </source>
</evidence>
<feature type="compositionally biased region" description="Polar residues" evidence="1">
    <location>
        <begin position="85"/>
        <end position="94"/>
    </location>
</feature>
<accession>A0A2C6KUZ1</accession>
<feature type="compositionally biased region" description="Basic and acidic residues" evidence="1">
    <location>
        <begin position="238"/>
        <end position="252"/>
    </location>
</feature>
<organism evidence="4 5">
    <name type="scientific">Cystoisospora suis</name>
    <dbReference type="NCBI Taxonomy" id="483139"/>
    <lineage>
        <taxon>Eukaryota</taxon>
        <taxon>Sar</taxon>
        <taxon>Alveolata</taxon>
        <taxon>Apicomplexa</taxon>
        <taxon>Conoidasida</taxon>
        <taxon>Coccidia</taxon>
        <taxon>Eucoccidiorida</taxon>
        <taxon>Eimeriorina</taxon>
        <taxon>Sarcocystidae</taxon>
        <taxon>Cystoisospora</taxon>
    </lineage>
</organism>
<dbReference type="RefSeq" id="XP_067925674.1">
    <property type="nucleotide sequence ID" value="XM_068062356.1"/>
</dbReference>
<feature type="region of interest" description="Disordered" evidence="1">
    <location>
        <begin position="39"/>
        <end position="134"/>
    </location>
</feature>
<comment type="caution">
    <text evidence="4">The sequence shown here is derived from an EMBL/GenBank/DDBJ whole genome shotgun (WGS) entry which is preliminary data.</text>
</comment>
<feature type="chain" id="PRO_5012428790" description="Transmembrane protein" evidence="3">
    <location>
        <begin position="24"/>
        <end position="266"/>
    </location>
</feature>
<evidence type="ECO:0000313" key="5">
    <source>
        <dbReference type="Proteomes" id="UP000221165"/>
    </source>
</evidence>
<evidence type="ECO:0000256" key="3">
    <source>
        <dbReference type="SAM" id="SignalP"/>
    </source>
</evidence>
<dbReference type="VEuPathDB" id="ToxoDB:CSUI_002154"/>
<dbReference type="EMBL" id="MIGC01000896">
    <property type="protein sequence ID" value="PHJ24000.1"/>
    <property type="molecule type" value="Genomic_DNA"/>
</dbReference>
<evidence type="ECO:0000256" key="2">
    <source>
        <dbReference type="SAM" id="Phobius"/>
    </source>
</evidence>
<evidence type="ECO:0008006" key="6">
    <source>
        <dbReference type="Google" id="ProtNLM"/>
    </source>
</evidence>
<keyword evidence="2" id="KW-0812">Transmembrane</keyword>
<keyword evidence="5" id="KW-1185">Reference proteome</keyword>
<sequence>MLSLRPAWVGGIFLCFYLLIAHAHTADEERNVLNSLSIGDTTRTRSDPEQGPSDLGERGRHEVERDDEAFLYNRKTSRPDGGRSPSASSFSQPADSAPLPTEDVPTDTPGRKGGSPERGGPLTMTNKGPGRHRTRATLKRVKVIALFTTIAASLFVLRYIRKCIFGRREGSDSTASLGGSAVSRRLAAGGEGDKDPCKRPPRPDKSQSKDEEEKLHLIVLHIPRSGMGAGASSGRSGSRGERQPTRRGEETGGTHTGPSTPTTPLP</sequence>
<keyword evidence="2" id="KW-1133">Transmembrane helix</keyword>
<protein>
    <recommendedName>
        <fullName evidence="6">Transmembrane protein</fullName>
    </recommendedName>
</protein>
<dbReference type="Proteomes" id="UP000221165">
    <property type="component" value="Unassembled WGS sequence"/>
</dbReference>
<feature type="compositionally biased region" description="Basic and acidic residues" evidence="1">
    <location>
        <begin position="191"/>
        <end position="216"/>
    </location>
</feature>
<dbReference type="GeneID" id="94425567"/>
<proteinExistence type="predicted"/>
<feature type="compositionally biased region" description="Basic and acidic residues" evidence="1">
    <location>
        <begin position="55"/>
        <end position="64"/>
    </location>
</feature>
<dbReference type="AlphaFoldDB" id="A0A2C6KUZ1"/>
<feature type="compositionally biased region" description="Low complexity" evidence="1">
    <location>
        <begin position="224"/>
        <end position="236"/>
    </location>
</feature>
<keyword evidence="2" id="KW-0472">Membrane</keyword>
<feature type="signal peptide" evidence="3">
    <location>
        <begin position="1"/>
        <end position="23"/>
    </location>
</feature>
<keyword evidence="3" id="KW-0732">Signal</keyword>